<dbReference type="InterPro" id="IPR006426">
    <property type="entry name" value="Asn_synth_AEB"/>
</dbReference>
<dbReference type="Pfam" id="PF00733">
    <property type="entry name" value="Asn_synthase"/>
    <property type="match status" value="1"/>
</dbReference>
<feature type="binding site" evidence="9">
    <location>
        <begin position="362"/>
        <end position="363"/>
    </location>
    <ligand>
        <name>ATP</name>
        <dbReference type="ChEBI" id="CHEBI:30616"/>
    </ligand>
</feature>
<comment type="similarity">
    <text evidence="2">Belongs to the asparagine synthetase family.</text>
</comment>
<keyword evidence="6 8" id="KW-0315">Glutamine amidotransferase</keyword>
<keyword evidence="8" id="KW-0028">Amino-acid biosynthesis</keyword>
<dbReference type="Gene3D" id="3.40.50.620">
    <property type="entry name" value="HUPs"/>
    <property type="match status" value="2"/>
</dbReference>
<evidence type="ECO:0000256" key="4">
    <source>
        <dbReference type="ARBA" id="ARBA00022741"/>
    </source>
</evidence>
<dbReference type="Pfam" id="PF13537">
    <property type="entry name" value="GATase_7"/>
    <property type="match status" value="1"/>
</dbReference>
<feature type="binding site" evidence="9">
    <location>
        <position position="101"/>
    </location>
    <ligand>
        <name>L-glutamine</name>
        <dbReference type="ChEBI" id="CHEBI:58359"/>
    </ligand>
</feature>
<dbReference type="InterPro" id="IPR051786">
    <property type="entry name" value="ASN_synthetase/amidase"/>
</dbReference>
<dbReference type="GO" id="GO:0006529">
    <property type="term" value="P:asparagine biosynthetic process"/>
    <property type="evidence" value="ECO:0007669"/>
    <property type="project" value="UniProtKB-KW"/>
</dbReference>
<dbReference type="InterPro" id="IPR033738">
    <property type="entry name" value="AsnB_N"/>
</dbReference>
<dbReference type="Proteomes" id="UP000649604">
    <property type="component" value="Unassembled WGS sequence"/>
</dbReference>
<evidence type="ECO:0000256" key="9">
    <source>
        <dbReference type="PIRSR" id="PIRSR001589-2"/>
    </source>
</evidence>
<keyword evidence="4 9" id="KW-0547">Nucleotide-binding</keyword>
<dbReference type="EC" id="6.3.5.4" evidence="3"/>
<sequence length="631" mass="73404">MCGIAGIYQFKDGKAVDPALLQRMTDVIKHRGPDAEGQYVNGNLGLGHRRLSIIDLSEAGRQPMFSEDKQLCIVFNGEIYNFQEHRNALIQRGHRFHSHTDTEVILYLYREYGVDCVHSLRGMFAFALWDAHKRRLFLARDRIGQKPLYYYSDGRRLVFGSELKCLLEDPTIPREINYEALYDYLLYLYIPAPKTIYKHIYKLPPAHWMLCSPEGLRLQEYWDLSFAHVEEGRDESSWCQALIEQFREAVKIRLMSDVPLGAFLSGGVDSSGVVAMMAQAVKTPVLTTSIGFEEKAFDELPYAHIVSQQYQTDHFERVVHTDALSVIDDIVWHFDEPFADSSAVPTYYVSKHSREKVTVALSGDAGDENFAGYSKYPLDMMEEAMRRRVPDALKRWLIAPLAQIYPQWDWMPRYLRAKFFLTNLTQSHARGFFRTNTFMTQDLQDRVFSPDLRRAVGGYDPFRVVEQAYRRADTADPLSKVQYVDLKVLLPEDMLVKVDRMSMAHSLEVRSPILDHLFMEFIATIPSSLKLHGQEKKYIFKKALAPYLPDTILYRQKQGFEVPLDTWFRQELKGLVQETLLAPHALQRGLFNASYLKRMWQQHQSGQRNFGTNFWTLLMFELWYRRFMGHS</sequence>
<evidence type="ECO:0000256" key="10">
    <source>
        <dbReference type="PIRSR" id="PIRSR001589-3"/>
    </source>
</evidence>
<feature type="binding site" evidence="9">
    <location>
        <position position="290"/>
    </location>
    <ligand>
        <name>ATP</name>
        <dbReference type="ChEBI" id="CHEBI:30616"/>
    </ligand>
</feature>
<comment type="catalytic activity">
    <reaction evidence="7">
        <text>L-aspartate + L-glutamine + ATP + H2O = L-asparagine + L-glutamate + AMP + diphosphate + H(+)</text>
        <dbReference type="Rhea" id="RHEA:12228"/>
        <dbReference type="ChEBI" id="CHEBI:15377"/>
        <dbReference type="ChEBI" id="CHEBI:15378"/>
        <dbReference type="ChEBI" id="CHEBI:29985"/>
        <dbReference type="ChEBI" id="CHEBI:29991"/>
        <dbReference type="ChEBI" id="CHEBI:30616"/>
        <dbReference type="ChEBI" id="CHEBI:33019"/>
        <dbReference type="ChEBI" id="CHEBI:58048"/>
        <dbReference type="ChEBI" id="CHEBI:58359"/>
        <dbReference type="ChEBI" id="CHEBI:456215"/>
        <dbReference type="EC" id="6.3.5.4"/>
    </reaction>
</comment>
<protein>
    <recommendedName>
        <fullName evidence="3">asparagine synthase (glutamine-hydrolyzing)</fullName>
        <ecNumber evidence="3">6.3.5.4</ecNumber>
    </recommendedName>
</protein>
<dbReference type="GO" id="GO:0005524">
    <property type="term" value="F:ATP binding"/>
    <property type="evidence" value="ECO:0007669"/>
    <property type="project" value="UniProtKB-KW"/>
</dbReference>
<keyword evidence="5 9" id="KW-0067">ATP-binding</keyword>
<dbReference type="PIRSF" id="PIRSF001589">
    <property type="entry name" value="Asn_synthetase_glu-h"/>
    <property type="match status" value="1"/>
</dbReference>
<name>A0A9D5JS10_9BACT</name>
<dbReference type="InterPro" id="IPR029055">
    <property type="entry name" value="Ntn_hydrolases_N"/>
</dbReference>
<dbReference type="CDD" id="cd01991">
    <property type="entry name" value="Asn_synthase_B_C"/>
    <property type="match status" value="1"/>
</dbReference>
<dbReference type="Gene3D" id="3.60.20.10">
    <property type="entry name" value="Glutamine Phosphoribosylpyrophosphate, subunit 1, domain 1"/>
    <property type="match status" value="1"/>
</dbReference>
<dbReference type="NCBIfam" id="TIGR01536">
    <property type="entry name" value="asn_synth_AEB"/>
    <property type="match status" value="1"/>
</dbReference>
<feature type="active site" description="For GATase activity" evidence="8">
    <location>
        <position position="2"/>
    </location>
</feature>
<proteinExistence type="inferred from homology"/>
<dbReference type="PROSITE" id="PS51278">
    <property type="entry name" value="GATASE_TYPE_2"/>
    <property type="match status" value="1"/>
</dbReference>
<evidence type="ECO:0000256" key="5">
    <source>
        <dbReference type="ARBA" id="ARBA00022840"/>
    </source>
</evidence>
<evidence type="ECO:0000313" key="13">
    <source>
        <dbReference type="Proteomes" id="UP000649604"/>
    </source>
</evidence>
<dbReference type="InterPro" id="IPR017932">
    <property type="entry name" value="GATase_2_dom"/>
</dbReference>
<dbReference type="PANTHER" id="PTHR43284">
    <property type="entry name" value="ASPARAGINE SYNTHETASE (GLUTAMINE-HYDROLYZING)"/>
    <property type="match status" value="1"/>
</dbReference>
<evidence type="ECO:0000313" key="12">
    <source>
        <dbReference type="EMBL" id="MBD3322957.1"/>
    </source>
</evidence>
<gene>
    <name evidence="12" type="primary">asnB</name>
    <name evidence="12" type="ORF">GF339_00140</name>
</gene>
<dbReference type="AlphaFoldDB" id="A0A9D5JS10"/>
<reference evidence="12" key="1">
    <citation type="submission" date="2019-11" db="EMBL/GenBank/DDBJ databases">
        <title>Microbial mats filling the niche in hypersaline microbial mats.</title>
        <authorList>
            <person name="Wong H.L."/>
            <person name="Macleod F.I."/>
            <person name="White R.A. III"/>
            <person name="Burns B.P."/>
        </authorList>
    </citation>
    <scope>NUCLEOTIDE SEQUENCE</scope>
    <source>
        <strain evidence="12">Rbin_158</strain>
    </source>
</reference>
<dbReference type="SUPFAM" id="SSF56235">
    <property type="entry name" value="N-terminal nucleophile aminohydrolases (Ntn hydrolases)"/>
    <property type="match status" value="1"/>
</dbReference>
<dbReference type="SUPFAM" id="SSF52402">
    <property type="entry name" value="Adenine nucleotide alpha hydrolases-like"/>
    <property type="match status" value="1"/>
</dbReference>
<accession>A0A9D5JS10</accession>
<comment type="caution">
    <text evidence="12">The sequence shown here is derived from an EMBL/GenBank/DDBJ whole genome shotgun (WGS) entry which is preliminary data.</text>
</comment>
<evidence type="ECO:0000256" key="1">
    <source>
        <dbReference type="ARBA" id="ARBA00005187"/>
    </source>
</evidence>
<feature type="site" description="Important for beta-aspartyl-AMP intermediate formation" evidence="10">
    <location>
        <position position="364"/>
    </location>
</feature>
<evidence type="ECO:0000256" key="7">
    <source>
        <dbReference type="ARBA" id="ARBA00048741"/>
    </source>
</evidence>
<comment type="pathway">
    <text evidence="1">Amino-acid biosynthesis; L-asparagine biosynthesis; L-asparagine from L-aspartate (L-Gln route): step 1/1.</text>
</comment>
<evidence type="ECO:0000259" key="11">
    <source>
        <dbReference type="PROSITE" id="PS51278"/>
    </source>
</evidence>
<dbReference type="EMBL" id="WJJP01000003">
    <property type="protein sequence ID" value="MBD3322957.1"/>
    <property type="molecule type" value="Genomic_DNA"/>
</dbReference>
<dbReference type="PANTHER" id="PTHR43284:SF1">
    <property type="entry name" value="ASPARAGINE SYNTHETASE"/>
    <property type="match status" value="1"/>
</dbReference>
<dbReference type="InterPro" id="IPR014729">
    <property type="entry name" value="Rossmann-like_a/b/a_fold"/>
</dbReference>
<evidence type="ECO:0000256" key="3">
    <source>
        <dbReference type="ARBA" id="ARBA00012737"/>
    </source>
</evidence>
<organism evidence="12 13">
    <name type="scientific">candidate division KSB3 bacterium</name>
    <dbReference type="NCBI Taxonomy" id="2044937"/>
    <lineage>
        <taxon>Bacteria</taxon>
        <taxon>candidate division KSB3</taxon>
    </lineage>
</organism>
<dbReference type="GO" id="GO:0005829">
    <property type="term" value="C:cytosol"/>
    <property type="evidence" value="ECO:0007669"/>
    <property type="project" value="TreeGrafter"/>
</dbReference>
<evidence type="ECO:0000256" key="8">
    <source>
        <dbReference type="PIRSR" id="PIRSR001589-1"/>
    </source>
</evidence>
<dbReference type="GO" id="GO:0004066">
    <property type="term" value="F:asparagine synthase (glutamine-hydrolyzing) activity"/>
    <property type="evidence" value="ECO:0007669"/>
    <property type="project" value="UniProtKB-EC"/>
</dbReference>
<evidence type="ECO:0000256" key="2">
    <source>
        <dbReference type="ARBA" id="ARBA00005752"/>
    </source>
</evidence>
<feature type="domain" description="Glutamine amidotransferase type-2" evidence="11">
    <location>
        <begin position="2"/>
        <end position="214"/>
    </location>
</feature>
<dbReference type="CDD" id="cd00712">
    <property type="entry name" value="AsnB"/>
    <property type="match status" value="1"/>
</dbReference>
<dbReference type="InterPro" id="IPR001962">
    <property type="entry name" value="Asn_synthase"/>
</dbReference>
<keyword evidence="8" id="KW-0061">Asparagine biosynthesis</keyword>
<evidence type="ECO:0000256" key="6">
    <source>
        <dbReference type="ARBA" id="ARBA00022962"/>
    </source>
</evidence>
<keyword evidence="12" id="KW-0436">Ligase</keyword>